<evidence type="ECO:0000313" key="15">
    <source>
        <dbReference type="Proteomes" id="UP001328107"/>
    </source>
</evidence>
<evidence type="ECO:0000256" key="11">
    <source>
        <dbReference type="PIRSR" id="PIRSR621190-2"/>
    </source>
</evidence>
<accession>A0AAN5CV25</accession>
<dbReference type="SUPFAM" id="SSF50923">
    <property type="entry name" value="Hemopexin-like domain"/>
    <property type="match status" value="1"/>
</dbReference>
<dbReference type="GO" id="GO:0006508">
    <property type="term" value="P:proteolysis"/>
    <property type="evidence" value="ECO:0007669"/>
    <property type="project" value="UniProtKB-KW"/>
</dbReference>
<dbReference type="PANTHER" id="PTHR10201:SF291">
    <property type="entry name" value="MATRIX METALLOPROTEINASE 1, ISOFORM C-RELATED"/>
    <property type="match status" value="1"/>
</dbReference>
<name>A0AAN5CV25_9BILA</name>
<feature type="binding site" evidence="11">
    <location>
        <position position="181"/>
    </location>
    <ligand>
        <name>Zn(2+)</name>
        <dbReference type="ChEBI" id="CHEBI:29105"/>
        <label>1</label>
    </ligand>
</feature>
<feature type="domain" description="Peptidase metallopeptidase" evidence="13">
    <location>
        <begin position="102"/>
        <end position="271"/>
    </location>
</feature>
<dbReference type="InterPro" id="IPR036365">
    <property type="entry name" value="PGBD-like_sf"/>
</dbReference>
<reference evidence="15" key="1">
    <citation type="submission" date="2022-10" db="EMBL/GenBank/DDBJ databases">
        <title>Genome assembly of Pristionchus species.</title>
        <authorList>
            <person name="Yoshida K."/>
            <person name="Sommer R.J."/>
        </authorList>
    </citation>
    <scope>NUCLEOTIDE SEQUENCE [LARGE SCALE GENOMIC DNA]</scope>
    <source>
        <strain evidence="15">RS5460</strain>
    </source>
</reference>
<feature type="binding site" evidence="11">
    <location>
        <position position="392"/>
    </location>
    <ligand>
        <name>Ca(2+)</name>
        <dbReference type="ChEBI" id="CHEBI:29108"/>
        <label>5</label>
    </ligand>
</feature>
<dbReference type="InterPro" id="IPR036375">
    <property type="entry name" value="Hemopexin-like_dom_sf"/>
</dbReference>
<keyword evidence="11" id="KW-0106">Calcium</keyword>
<sequence length="479" mass="53313">RMLPRGVFFLIFLPCFRNAPVTVDRAQQYLQTYGYLEPSLLMASGAGGVEEESPAERMSNAVKRFQGMAGIEETGELDEETREKMAAPRCGVPDSAAYSKGPSLKWDKNDLTYSIDNVVSDMSERETRAAVKAALAAYSEVTPLKFEEVDAGQGDLKLRFAQGAHRGCFESFDGEGGTLAHAFFPKNGRVHFDADEKWTVMDENNLPVRTHTDFFGTAMHEIGHALGLYHVRDPSSIMAPFAIKPVDRNGEYKAPDLDSTVIATLQSMYGSASRPSENEGRRPIRNYDCTRHVYAALNLPGNRLMLFTDKGTTVSLFFTNSKRAIQQVPVSELFSDGPQSVHAAYFNTETWMFMLFNGNQVWGYNLEEDQIALADGYPLRLPVDSEWRTEAAMRTISKSVIISAGKIVATYNERRNTLNEVGHISQVYPNMPESFAGFATINSGLHVGFTESTVFKYDYDNKETELLGSAGDFLMCLTR</sequence>
<feature type="non-terminal residue" evidence="14">
    <location>
        <position position="1"/>
    </location>
</feature>
<evidence type="ECO:0000256" key="5">
    <source>
        <dbReference type="ARBA" id="ARBA00022801"/>
    </source>
</evidence>
<dbReference type="InterPro" id="IPR002477">
    <property type="entry name" value="Peptidoglycan-bd-like"/>
</dbReference>
<dbReference type="PIRSF" id="PIRSF001191">
    <property type="entry name" value="Peptidase_M10A_matrix"/>
    <property type="match status" value="1"/>
</dbReference>
<feature type="binding site" evidence="11">
    <location>
        <position position="191"/>
    </location>
    <ligand>
        <name>Zn(2+)</name>
        <dbReference type="ChEBI" id="CHEBI:29105"/>
        <label>1</label>
    </ligand>
</feature>
<dbReference type="CDD" id="cd04278">
    <property type="entry name" value="ZnMc_MMP"/>
    <property type="match status" value="1"/>
</dbReference>
<dbReference type="GO" id="GO:0004222">
    <property type="term" value="F:metalloendopeptidase activity"/>
    <property type="evidence" value="ECO:0007669"/>
    <property type="project" value="InterPro"/>
</dbReference>
<feature type="signal peptide" evidence="12">
    <location>
        <begin position="1"/>
        <end position="18"/>
    </location>
</feature>
<feature type="binding site" evidence="11">
    <location>
        <position position="174"/>
    </location>
    <ligand>
        <name>Ca(2+)</name>
        <dbReference type="ChEBI" id="CHEBI:29108"/>
        <label>3</label>
    </ligand>
</feature>
<keyword evidence="4 12" id="KW-0732">Signal</keyword>
<evidence type="ECO:0000256" key="9">
    <source>
        <dbReference type="PIRSR" id="PIRSR001191-1"/>
    </source>
</evidence>
<keyword evidence="15" id="KW-1185">Reference proteome</keyword>
<keyword evidence="8" id="KW-0865">Zymogen</keyword>
<feature type="binding site" evidence="11">
    <location>
        <position position="121"/>
    </location>
    <ligand>
        <name>Ca(2+)</name>
        <dbReference type="ChEBI" id="CHEBI:29108"/>
        <label>1</label>
    </ligand>
</feature>
<dbReference type="PANTHER" id="PTHR10201">
    <property type="entry name" value="MATRIX METALLOPROTEINASE"/>
    <property type="match status" value="1"/>
</dbReference>
<dbReference type="Gene3D" id="3.40.390.10">
    <property type="entry name" value="Collagenase (Catalytic Domain)"/>
    <property type="match status" value="1"/>
</dbReference>
<dbReference type="SMART" id="SM00235">
    <property type="entry name" value="ZnMc"/>
    <property type="match status" value="1"/>
</dbReference>
<evidence type="ECO:0000256" key="10">
    <source>
        <dbReference type="PIRSR" id="PIRSR001191-2"/>
    </source>
</evidence>
<dbReference type="InterPro" id="IPR033739">
    <property type="entry name" value="M10A_MMP"/>
</dbReference>
<dbReference type="InterPro" id="IPR024079">
    <property type="entry name" value="MetalloPept_cat_dom_sf"/>
</dbReference>
<dbReference type="SUPFAM" id="SSF47090">
    <property type="entry name" value="PGBD-like"/>
    <property type="match status" value="1"/>
</dbReference>
<feature type="binding site" evidence="11">
    <location>
        <position position="165"/>
    </location>
    <ligand>
        <name>Zn(2+)</name>
        <dbReference type="ChEBI" id="CHEBI:29105"/>
        <label>1</label>
    </ligand>
</feature>
<dbReference type="EMBL" id="BTRK01000005">
    <property type="protein sequence ID" value="GMR51191.1"/>
    <property type="molecule type" value="Genomic_DNA"/>
</dbReference>
<feature type="chain" id="PRO_5042823558" description="Peptidase metallopeptidase domain-containing protein" evidence="12">
    <location>
        <begin position="19"/>
        <end position="479"/>
    </location>
</feature>
<keyword evidence="6 10" id="KW-0862">Zinc</keyword>
<proteinExistence type="inferred from homology"/>
<feature type="binding site" evidence="11">
    <location>
        <position position="173"/>
    </location>
    <ligand>
        <name>Ca(2+)</name>
        <dbReference type="ChEBI" id="CHEBI:29108"/>
        <label>3</label>
    </ligand>
</feature>
<feature type="active site" evidence="9">
    <location>
        <position position="221"/>
    </location>
</feature>
<evidence type="ECO:0000313" key="14">
    <source>
        <dbReference type="EMBL" id="GMR51191.1"/>
    </source>
</evidence>
<dbReference type="InterPro" id="IPR006026">
    <property type="entry name" value="Peptidase_Metallo"/>
</dbReference>
<feature type="binding site" evidence="10">
    <location>
        <position position="230"/>
    </location>
    <ligand>
        <name>Zn(2+)</name>
        <dbReference type="ChEBI" id="CHEBI:29105"/>
        <label>2</label>
        <note>catalytic</note>
    </ligand>
</feature>
<comment type="cofactor">
    <cofactor evidence="11">
        <name>Ca(2+)</name>
        <dbReference type="ChEBI" id="CHEBI:29108"/>
    </cofactor>
    <text evidence="11">Can bind about 5 Ca(2+) ions per subunit.</text>
</comment>
<dbReference type="PROSITE" id="PS00546">
    <property type="entry name" value="CYSTEINE_SWITCH"/>
    <property type="match status" value="1"/>
</dbReference>
<dbReference type="GO" id="GO:0005615">
    <property type="term" value="C:extracellular space"/>
    <property type="evidence" value="ECO:0007669"/>
    <property type="project" value="TreeGrafter"/>
</dbReference>
<dbReference type="GO" id="GO:0030198">
    <property type="term" value="P:extracellular matrix organization"/>
    <property type="evidence" value="ECO:0007669"/>
    <property type="project" value="TreeGrafter"/>
</dbReference>
<feature type="binding site" evidence="10">
    <location>
        <position position="220"/>
    </location>
    <ligand>
        <name>Zn(2+)</name>
        <dbReference type="ChEBI" id="CHEBI:29105"/>
        <label>2</label>
        <note>catalytic</note>
    </ligand>
</feature>
<evidence type="ECO:0000259" key="13">
    <source>
        <dbReference type="SMART" id="SM00235"/>
    </source>
</evidence>
<feature type="binding site" description="in inhibited form" evidence="11">
    <location>
        <position position="90"/>
    </location>
    <ligand>
        <name>Zn(2+)</name>
        <dbReference type="ChEBI" id="CHEBI:29105"/>
        <label>2</label>
        <note>catalytic</note>
    </ligand>
</feature>
<keyword evidence="2" id="KW-0645">Protease</keyword>
<evidence type="ECO:0000256" key="1">
    <source>
        <dbReference type="ARBA" id="ARBA00010370"/>
    </source>
</evidence>
<organism evidence="14 15">
    <name type="scientific">Pristionchus mayeri</name>
    <dbReference type="NCBI Taxonomy" id="1317129"/>
    <lineage>
        <taxon>Eukaryota</taxon>
        <taxon>Metazoa</taxon>
        <taxon>Ecdysozoa</taxon>
        <taxon>Nematoda</taxon>
        <taxon>Chromadorea</taxon>
        <taxon>Rhabditida</taxon>
        <taxon>Rhabditina</taxon>
        <taxon>Diplogasteromorpha</taxon>
        <taxon>Diplogasteroidea</taxon>
        <taxon>Neodiplogasteridae</taxon>
        <taxon>Pristionchus</taxon>
    </lineage>
</organism>
<dbReference type="SUPFAM" id="SSF55486">
    <property type="entry name" value="Metalloproteases ('zincins'), catalytic domain"/>
    <property type="match status" value="1"/>
</dbReference>
<feature type="binding site" evidence="11">
    <location>
        <position position="238"/>
    </location>
    <ligand>
        <name>Zn(2+)</name>
        <dbReference type="ChEBI" id="CHEBI:29105"/>
        <label>2</label>
        <note>catalytic</note>
    </ligand>
</feature>
<feature type="binding site" evidence="11">
    <location>
        <position position="196"/>
    </location>
    <ligand>
        <name>Ca(2+)</name>
        <dbReference type="ChEBI" id="CHEBI:29108"/>
        <label>1</label>
    </ligand>
</feature>
<evidence type="ECO:0000256" key="2">
    <source>
        <dbReference type="ARBA" id="ARBA00022670"/>
    </source>
</evidence>
<keyword evidence="5" id="KW-0378">Hydrolase</keyword>
<dbReference type="Proteomes" id="UP001328107">
    <property type="component" value="Unassembled WGS sequence"/>
</dbReference>
<feature type="binding site" evidence="10">
    <location>
        <position position="224"/>
    </location>
    <ligand>
        <name>Zn(2+)</name>
        <dbReference type="ChEBI" id="CHEBI:29105"/>
        <label>2</label>
        <note>catalytic</note>
    </ligand>
</feature>
<dbReference type="GO" id="GO:0008270">
    <property type="term" value="F:zinc ion binding"/>
    <property type="evidence" value="ECO:0007669"/>
    <property type="project" value="InterPro"/>
</dbReference>
<keyword evidence="3 10" id="KW-0479">Metal-binding</keyword>
<evidence type="ECO:0000256" key="12">
    <source>
        <dbReference type="SAM" id="SignalP"/>
    </source>
</evidence>
<comment type="similarity">
    <text evidence="1">Belongs to the peptidase M10A family.</text>
</comment>
<dbReference type="GO" id="GO:0030574">
    <property type="term" value="P:collagen catabolic process"/>
    <property type="evidence" value="ECO:0007669"/>
    <property type="project" value="TreeGrafter"/>
</dbReference>
<evidence type="ECO:0000256" key="7">
    <source>
        <dbReference type="ARBA" id="ARBA00023049"/>
    </source>
</evidence>
<feature type="binding site" evidence="11">
    <location>
        <position position="196"/>
    </location>
    <ligand>
        <name>Ca(2+)</name>
        <dbReference type="ChEBI" id="CHEBI:29108"/>
        <label>3</label>
    </ligand>
</feature>
<dbReference type="Gene3D" id="2.110.10.10">
    <property type="entry name" value="Hemopexin-like domain"/>
    <property type="match status" value="1"/>
</dbReference>
<dbReference type="Pfam" id="PF00413">
    <property type="entry name" value="Peptidase_M10"/>
    <property type="match status" value="1"/>
</dbReference>
<keyword evidence="7" id="KW-0482">Metalloprotease</keyword>
<evidence type="ECO:0000256" key="3">
    <source>
        <dbReference type="ARBA" id="ARBA00022723"/>
    </source>
</evidence>
<gene>
    <name evidence="14" type="ORF">PMAYCL1PPCAC_21386</name>
</gene>
<dbReference type="Pfam" id="PF01471">
    <property type="entry name" value="PG_binding_1"/>
    <property type="match status" value="1"/>
</dbReference>
<dbReference type="PRINTS" id="PR00138">
    <property type="entry name" value="MATRIXIN"/>
</dbReference>
<protein>
    <recommendedName>
        <fullName evidence="13">Peptidase metallopeptidase domain-containing protein</fullName>
    </recommendedName>
</protein>
<evidence type="ECO:0000256" key="4">
    <source>
        <dbReference type="ARBA" id="ARBA00022729"/>
    </source>
</evidence>
<comment type="caution">
    <text evidence="14">The sequence shown here is derived from an EMBL/GenBank/DDBJ whole genome shotgun (WGS) entry which is preliminary data.</text>
</comment>
<comment type="cofactor">
    <cofactor evidence="11">
        <name>Zn(2+)</name>
        <dbReference type="ChEBI" id="CHEBI:29105"/>
    </cofactor>
    <text evidence="11">Binds 2 Zn(2+) ions per subunit.</text>
</comment>
<feature type="binding site" evidence="11">
    <location>
        <position position="155"/>
    </location>
    <ligand>
        <name>Ca(2+)</name>
        <dbReference type="ChEBI" id="CHEBI:29108"/>
        <label>2</label>
    </ligand>
</feature>
<feature type="binding site" evidence="11">
    <location>
        <position position="193"/>
    </location>
    <ligand>
        <name>Ca(2+)</name>
        <dbReference type="ChEBI" id="CHEBI:29108"/>
        <label>3</label>
    </ligand>
</feature>
<dbReference type="AlphaFoldDB" id="A0AAN5CV25"/>
<dbReference type="InterPro" id="IPR021190">
    <property type="entry name" value="Pept_M10A"/>
</dbReference>
<feature type="binding site" evidence="11">
    <location>
        <position position="344"/>
    </location>
    <ligand>
        <name>Ca(2+)</name>
        <dbReference type="ChEBI" id="CHEBI:29108"/>
        <label>5</label>
    </ligand>
</feature>
<dbReference type="InterPro" id="IPR001818">
    <property type="entry name" value="Pept_M10_metallopeptidase"/>
</dbReference>
<dbReference type="GO" id="GO:0031012">
    <property type="term" value="C:extracellular matrix"/>
    <property type="evidence" value="ECO:0007669"/>
    <property type="project" value="InterPro"/>
</dbReference>
<evidence type="ECO:0000256" key="8">
    <source>
        <dbReference type="ARBA" id="ARBA00023145"/>
    </source>
</evidence>
<dbReference type="InterPro" id="IPR021158">
    <property type="entry name" value="Pept_M10A_Zn_BS"/>
</dbReference>
<evidence type="ECO:0000256" key="6">
    <source>
        <dbReference type="ARBA" id="ARBA00022833"/>
    </source>
</evidence>